<reference evidence="9" key="1">
    <citation type="submission" date="2025-08" db="UniProtKB">
        <authorList>
            <consortium name="RefSeq"/>
        </authorList>
    </citation>
    <scope>IDENTIFICATION</scope>
    <source>
        <tissue evidence="9">Testes</tissue>
    </source>
</reference>
<gene>
    <name evidence="9" type="primary">LOC100370643</name>
</gene>
<evidence type="ECO:0000256" key="4">
    <source>
        <dbReference type="ARBA" id="ARBA00023136"/>
    </source>
</evidence>
<dbReference type="InterPro" id="IPR016054">
    <property type="entry name" value="LY6_UPA_recep-like"/>
</dbReference>
<sequence length="125" mass="13227">MNCIQKMVVMLFVVATAYELAATFDCYSCTTTDDDCLEPGDNTPTSNCTDHCLTTLTYFDYDITAIIRSCSPVCVEADLILLGAGGKTTCCETDLCNSDTGAGHRDGVVSLVAIITSVAFAVLSV</sequence>
<evidence type="ECO:0000256" key="1">
    <source>
        <dbReference type="ARBA" id="ARBA00004236"/>
    </source>
</evidence>
<dbReference type="InterPro" id="IPR035076">
    <property type="entry name" value="Toxin/TOLIP"/>
</dbReference>
<dbReference type="PANTHER" id="PTHR16983">
    <property type="entry name" value="UPAR/LY6 DOMAIN-CONTAINING PROTEIN"/>
    <property type="match status" value="1"/>
</dbReference>
<organism evidence="8 9">
    <name type="scientific">Saccoglossus kowalevskii</name>
    <name type="common">Acorn worm</name>
    <dbReference type="NCBI Taxonomy" id="10224"/>
    <lineage>
        <taxon>Eukaryota</taxon>
        <taxon>Metazoa</taxon>
        <taxon>Hemichordata</taxon>
        <taxon>Enteropneusta</taxon>
        <taxon>Harrimaniidae</taxon>
        <taxon>Saccoglossus</taxon>
    </lineage>
</organism>
<dbReference type="Gene3D" id="2.10.60.10">
    <property type="entry name" value="CD59"/>
    <property type="match status" value="1"/>
</dbReference>
<evidence type="ECO:0000256" key="6">
    <source>
        <dbReference type="SAM" id="SignalP"/>
    </source>
</evidence>
<evidence type="ECO:0000256" key="2">
    <source>
        <dbReference type="ARBA" id="ARBA00022475"/>
    </source>
</evidence>
<dbReference type="SUPFAM" id="SSF57302">
    <property type="entry name" value="Snake toxin-like"/>
    <property type="match status" value="1"/>
</dbReference>
<evidence type="ECO:0000256" key="3">
    <source>
        <dbReference type="ARBA" id="ARBA00022729"/>
    </source>
</evidence>
<dbReference type="InterPro" id="IPR051110">
    <property type="entry name" value="Ly-6/neurotoxin-like_GPI-ap"/>
</dbReference>
<name>A0ABM0LXR7_SACKO</name>
<dbReference type="GeneID" id="100370643"/>
<accession>A0ABM0LXR7</accession>
<feature type="signal peptide" evidence="6">
    <location>
        <begin position="1"/>
        <end position="17"/>
    </location>
</feature>
<dbReference type="RefSeq" id="XP_006812558.1">
    <property type="nucleotide sequence ID" value="XM_006812495.1"/>
</dbReference>
<evidence type="ECO:0000256" key="5">
    <source>
        <dbReference type="ARBA" id="ARBA00023180"/>
    </source>
</evidence>
<feature type="domain" description="UPAR/Ly6" evidence="7">
    <location>
        <begin position="24"/>
        <end position="110"/>
    </location>
</feature>
<dbReference type="SMART" id="SM00134">
    <property type="entry name" value="LU"/>
    <property type="match status" value="1"/>
</dbReference>
<keyword evidence="4" id="KW-0472">Membrane</keyword>
<keyword evidence="5" id="KW-0325">Glycoprotein</keyword>
<keyword evidence="3 6" id="KW-0732">Signal</keyword>
<dbReference type="Proteomes" id="UP000694865">
    <property type="component" value="Unplaced"/>
</dbReference>
<evidence type="ECO:0000259" key="7">
    <source>
        <dbReference type="SMART" id="SM00134"/>
    </source>
</evidence>
<keyword evidence="2" id="KW-1003">Cell membrane</keyword>
<feature type="chain" id="PRO_5046849372" evidence="6">
    <location>
        <begin position="18"/>
        <end position="125"/>
    </location>
</feature>
<dbReference type="InterPro" id="IPR045860">
    <property type="entry name" value="Snake_toxin-like_sf"/>
</dbReference>
<evidence type="ECO:0000313" key="8">
    <source>
        <dbReference type="Proteomes" id="UP000694865"/>
    </source>
</evidence>
<comment type="subcellular location">
    <subcellularLocation>
        <location evidence="1">Cell membrane</location>
    </subcellularLocation>
</comment>
<proteinExistence type="predicted"/>
<dbReference type="PANTHER" id="PTHR16983:SF10">
    <property type="entry name" value="PROTEIN QUIVER"/>
    <property type="match status" value="1"/>
</dbReference>
<evidence type="ECO:0000313" key="9">
    <source>
        <dbReference type="RefSeq" id="XP_006812558.1"/>
    </source>
</evidence>
<protein>
    <submittedName>
        <fullName evidence="9">Ly-6/neurotoxin-like protein 1-like</fullName>
    </submittedName>
</protein>
<keyword evidence="8" id="KW-1185">Reference proteome</keyword>
<dbReference type="Pfam" id="PF00087">
    <property type="entry name" value="Toxin_TOLIP"/>
    <property type="match status" value="1"/>
</dbReference>